<evidence type="ECO:0000313" key="3">
    <source>
        <dbReference type="Proteomes" id="UP000253845"/>
    </source>
</evidence>
<dbReference type="PANTHER" id="PTHR21310:SF37">
    <property type="entry name" value="AMINOGLYCOSIDE PHOSPHOTRANSFERASE DOMAIN-CONTAINING PROTEIN"/>
    <property type="match status" value="1"/>
</dbReference>
<protein>
    <recommendedName>
        <fullName evidence="1">Aminoglycoside phosphotransferase domain-containing protein</fullName>
    </recommendedName>
</protein>
<organism evidence="2 3">
    <name type="scientific">Aspergillus niger ATCC 13496</name>
    <dbReference type="NCBI Taxonomy" id="1353008"/>
    <lineage>
        <taxon>Eukaryota</taxon>
        <taxon>Fungi</taxon>
        <taxon>Dikarya</taxon>
        <taxon>Ascomycota</taxon>
        <taxon>Pezizomycotina</taxon>
        <taxon>Eurotiomycetes</taxon>
        <taxon>Eurotiomycetidae</taxon>
        <taxon>Eurotiales</taxon>
        <taxon>Aspergillaceae</taxon>
        <taxon>Aspergillus</taxon>
        <taxon>Aspergillus subgen. Circumdati</taxon>
    </lineage>
</organism>
<dbReference type="EMBL" id="KZ852000">
    <property type="protein sequence ID" value="RDH13947.1"/>
    <property type="molecule type" value="Genomic_DNA"/>
</dbReference>
<evidence type="ECO:0000313" key="2">
    <source>
        <dbReference type="EMBL" id="RDH13947.1"/>
    </source>
</evidence>
<dbReference type="InterPro" id="IPR051678">
    <property type="entry name" value="AGP_Transferase"/>
</dbReference>
<dbReference type="Pfam" id="PF01636">
    <property type="entry name" value="APH"/>
    <property type="match status" value="1"/>
</dbReference>
<dbReference type="SUPFAM" id="SSF56112">
    <property type="entry name" value="Protein kinase-like (PK-like)"/>
    <property type="match status" value="1"/>
</dbReference>
<evidence type="ECO:0000259" key="1">
    <source>
        <dbReference type="Pfam" id="PF01636"/>
    </source>
</evidence>
<dbReference type="AlphaFoldDB" id="A0A370BEV6"/>
<proteinExistence type="predicted"/>
<sequence length="633" mass="73543">MDFDHIAEKKQEQKATVWLKLWSNRHPEELSMQLAKKHRPGKTKSACLWRSGAFNICYRVRYDDDVHVIVRFASLGRAILRREKVENEVATMEYIRHSTSITVPEVFGTGNCWAGPYIVMSFLEGVPLSQILKDPSIEGRPVLNPQISDRSLKWAYYEMAKVILELSKHEFDSIGALAEDERGISIARRPLTFNMNELMASANLPEEVFPLQPFRSATDYFKALAMQHLFHLRLQQRDAVNSEEDCRKKFTARCLFLNLMEKIFPQHPQGPFRLYCDDFRPSNVLVDCDTSRVSGVIDWEFTYAAPAEFTYVAPWWLLLQSPEDWEGDLNQFLNRYSPRLHAFLKVLGDCENELINQHSLSESQRLSPRMQHSMDTGLFWVCLAARYSSMFDEIYWTFIDPRYYGTFTSLDDRIRLLDQEQQRDMNELVRHKAGHCTQDNESFDDHYPIEKLLRLSGDLMQGCGWGFLSVQPLVILLESKCKGMPSVNWVPQYLTPLYPAPTRHLFLFFFGSRIKNNWEGPLSEQNLLIRIISTMSDQKARESFASILSYYRHNRESLERVPNWVDDPDSQSIVIGFLRDTPTDEQVEQAKEELKALMAIEEIKETLSETEKDLLTAASLSSRAKRLQNKKDK</sequence>
<name>A0A370BEV6_ASPNG</name>
<dbReference type="InterPro" id="IPR011009">
    <property type="entry name" value="Kinase-like_dom_sf"/>
</dbReference>
<dbReference type="VEuPathDB" id="FungiDB:M747DRAFT_348762"/>
<reference evidence="2 3" key="1">
    <citation type="submission" date="2018-07" db="EMBL/GenBank/DDBJ databases">
        <title>Section-level genome sequencing of Aspergillus section Nigri to investigate inter- and intra-species variation.</title>
        <authorList>
            <consortium name="DOE Joint Genome Institute"/>
            <person name="Vesth T.C."/>
            <person name="Nybo J.L."/>
            <person name="Theobald S."/>
            <person name="Frisvad J.C."/>
            <person name="Larsen T.O."/>
            <person name="Nielsen K.F."/>
            <person name="Hoof J.B."/>
            <person name="Brandl J."/>
            <person name="Salamov A."/>
            <person name="Riley R."/>
            <person name="Gladden J.M."/>
            <person name="Phatale P."/>
            <person name="Nielsen M.T."/>
            <person name="Lyhne E.K."/>
            <person name="Kogle M.E."/>
            <person name="Strasser K."/>
            <person name="McDonnell E."/>
            <person name="Barry K."/>
            <person name="Clum A."/>
            <person name="Chen C."/>
            <person name="Nolan M."/>
            <person name="Sandor L."/>
            <person name="Kuo A."/>
            <person name="Lipzen A."/>
            <person name="Hainaut M."/>
            <person name="Drula E."/>
            <person name="Tsang A."/>
            <person name="Magnuson J.K."/>
            <person name="Henrissat B."/>
            <person name="Wiebenga A."/>
            <person name="Simmons B.A."/>
            <person name="Makela M.R."/>
            <person name="De vries R.P."/>
            <person name="Grigoriev I.V."/>
            <person name="Mortensen U.H."/>
            <person name="Baker S.E."/>
            <person name="Andersen M.R."/>
        </authorList>
    </citation>
    <scope>NUCLEOTIDE SEQUENCE [LARGE SCALE GENOMIC DNA]</scope>
    <source>
        <strain evidence="2 3">ATCC 13496</strain>
    </source>
</reference>
<gene>
    <name evidence="2" type="ORF">M747DRAFT_348762</name>
</gene>
<dbReference type="Gene3D" id="3.90.1200.10">
    <property type="match status" value="1"/>
</dbReference>
<dbReference type="InterPro" id="IPR002575">
    <property type="entry name" value="Aminoglycoside_PTrfase"/>
</dbReference>
<accession>A0A370BEV6</accession>
<feature type="domain" description="Aminoglycoside phosphotransferase" evidence="1">
    <location>
        <begin position="58"/>
        <end position="309"/>
    </location>
</feature>
<dbReference type="Proteomes" id="UP000253845">
    <property type="component" value="Unassembled WGS sequence"/>
</dbReference>
<dbReference type="PANTHER" id="PTHR21310">
    <property type="entry name" value="AMINOGLYCOSIDE PHOSPHOTRANSFERASE-RELATED-RELATED"/>
    <property type="match status" value="1"/>
</dbReference>